<accession>A0ABX0IL04</accession>
<dbReference type="RefSeq" id="WP_140959611.1">
    <property type="nucleotide sequence ID" value="NZ_VEVQ02000001.1"/>
</dbReference>
<proteinExistence type="predicted"/>
<sequence>MFENLDVIKILGYGISGFSFLLVLLTFFLLRAEQNKDQEPRPLIIKMIWRFMLMTIFMVILNGFISLPLFNQNIKLQESVTELSNSNNEEITKEIAQNSNQIEDLIETNPNQTNEDSLRNAMQDIIDKQNKALDSIKATLTIANSTPERITKIENLKKEMAVNYQVLLNPNVDRNTKISANQNLKTLNLDLKKVAISTRK</sequence>
<keyword evidence="1" id="KW-0812">Transmembrane</keyword>
<comment type="caution">
    <text evidence="2">The sequence shown here is derived from an EMBL/GenBank/DDBJ whole genome shotgun (WGS) entry which is preliminary data.</text>
</comment>
<keyword evidence="3" id="KW-1185">Reference proteome</keyword>
<keyword evidence="1" id="KW-0472">Membrane</keyword>
<reference evidence="2" key="2">
    <citation type="submission" date="2020-02" db="EMBL/GenBank/DDBJ databases">
        <title>Flavobacterium profundi sp. nov., isolated from a deep-sea seamount.</title>
        <authorList>
            <person name="Zhang D.-C."/>
        </authorList>
    </citation>
    <scope>NUCLEOTIDE SEQUENCE</scope>
    <source>
        <strain evidence="2">EC11</strain>
    </source>
</reference>
<dbReference type="Gene3D" id="1.10.1760.20">
    <property type="match status" value="1"/>
</dbReference>
<reference evidence="2" key="1">
    <citation type="submission" date="2019-05" db="EMBL/GenBank/DDBJ databases">
        <authorList>
            <person name="Lianzixin W."/>
        </authorList>
    </citation>
    <scope>NUCLEOTIDE SEQUENCE</scope>
    <source>
        <strain evidence="2">EC11</strain>
    </source>
</reference>
<dbReference type="Proteomes" id="UP000817854">
    <property type="component" value="Unassembled WGS sequence"/>
</dbReference>
<name>A0ABX0IL04_9FLAO</name>
<feature type="transmembrane region" description="Helical" evidence="1">
    <location>
        <begin position="51"/>
        <end position="70"/>
    </location>
</feature>
<dbReference type="EMBL" id="VEVQ02000001">
    <property type="protein sequence ID" value="NHN24494.1"/>
    <property type="molecule type" value="Genomic_DNA"/>
</dbReference>
<organism evidence="2 3">
    <name type="scientific">Flavobacterium jejuense</name>
    <dbReference type="NCBI Taxonomy" id="1544455"/>
    <lineage>
        <taxon>Bacteria</taxon>
        <taxon>Pseudomonadati</taxon>
        <taxon>Bacteroidota</taxon>
        <taxon>Flavobacteriia</taxon>
        <taxon>Flavobacteriales</taxon>
        <taxon>Flavobacteriaceae</taxon>
        <taxon>Flavobacterium</taxon>
    </lineage>
</organism>
<evidence type="ECO:0000313" key="3">
    <source>
        <dbReference type="Proteomes" id="UP000817854"/>
    </source>
</evidence>
<gene>
    <name evidence="2" type="ORF">FIA58_002295</name>
</gene>
<protein>
    <submittedName>
        <fullName evidence="2">Uncharacterized protein</fullName>
    </submittedName>
</protein>
<evidence type="ECO:0000256" key="1">
    <source>
        <dbReference type="SAM" id="Phobius"/>
    </source>
</evidence>
<keyword evidence="1" id="KW-1133">Transmembrane helix</keyword>
<feature type="transmembrane region" description="Helical" evidence="1">
    <location>
        <begin position="12"/>
        <end position="30"/>
    </location>
</feature>
<evidence type="ECO:0000313" key="2">
    <source>
        <dbReference type="EMBL" id="NHN24494.1"/>
    </source>
</evidence>